<dbReference type="KEGG" id="cpau:EHF44_24740"/>
<protein>
    <recommendedName>
        <fullName evidence="4">DUF2846 domain-containing protein</fullName>
    </recommendedName>
</protein>
<dbReference type="EMBL" id="CP033970">
    <property type="protein sequence ID" value="AZG16587.1"/>
    <property type="molecule type" value="Genomic_DNA"/>
</dbReference>
<gene>
    <name evidence="2" type="ORF">EHF44_24740</name>
</gene>
<dbReference type="RefSeq" id="WP_124686318.1">
    <property type="nucleotide sequence ID" value="NZ_CP033970.1"/>
</dbReference>
<evidence type="ECO:0000313" key="3">
    <source>
        <dbReference type="Proteomes" id="UP000270411"/>
    </source>
</evidence>
<evidence type="ECO:0000313" key="2">
    <source>
        <dbReference type="EMBL" id="AZG16587.1"/>
    </source>
</evidence>
<dbReference type="OrthoDB" id="8966256at2"/>
<feature type="chain" id="PRO_5018277248" description="DUF2846 domain-containing protein" evidence="1">
    <location>
        <begin position="44"/>
        <end position="197"/>
    </location>
</feature>
<evidence type="ECO:0008006" key="4">
    <source>
        <dbReference type="Google" id="ProtNLM"/>
    </source>
</evidence>
<dbReference type="Proteomes" id="UP000270411">
    <property type="component" value="Chromosome 2"/>
</dbReference>
<reference evidence="3" key="1">
    <citation type="submission" date="2018-11" db="EMBL/GenBank/DDBJ databases">
        <title>FDA dAtabase for Regulatory Grade micrObial Sequences (FDA-ARGOS): Supporting development and validation of Infectious Disease Dx tests.</title>
        <authorList>
            <person name="Goldberg B."/>
            <person name="Campos J."/>
            <person name="Tallon L."/>
            <person name="Sadzewicz L."/>
            <person name="Zhao X."/>
            <person name="Vavikolanu K."/>
            <person name="Mehta A."/>
            <person name="Aluvathingal J."/>
            <person name="Nadendla S."/>
            <person name="Geyer C."/>
            <person name="Nandy P."/>
            <person name="Yan Y."/>
            <person name="Sichtig H."/>
        </authorList>
    </citation>
    <scope>NUCLEOTIDE SEQUENCE [LARGE SCALE GENOMIC DNA]</scope>
    <source>
        <strain evidence="3">FDAARGOS_614</strain>
    </source>
</reference>
<feature type="signal peptide" evidence="1">
    <location>
        <begin position="1"/>
        <end position="43"/>
    </location>
</feature>
<name>A0A3G8H7R0_9BURK</name>
<accession>A0A3G8H7R0</accession>
<proteinExistence type="predicted"/>
<dbReference type="AlphaFoldDB" id="A0A3G8H7R0"/>
<organism evidence="2 3">
    <name type="scientific">Cupriavidus pauculus</name>
    <dbReference type="NCBI Taxonomy" id="82633"/>
    <lineage>
        <taxon>Bacteria</taxon>
        <taxon>Pseudomonadati</taxon>
        <taxon>Pseudomonadota</taxon>
        <taxon>Betaproteobacteria</taxon>
        <taxon>Burkholderiales</taxon>
        <taxon>Burkholderiaceae</taxon>
        <taxon>Cupriavidus</taxon>
    </lineage>
</organism>
<keyword evidence="1" id="KW-0732">Signal</keyword>
<sequence>MKRTPTCPACRSHGLVFNGCSPSFAFSLLALFATFGNPVAAHATPPQAVVESCLMGAPAADGISVSVNAPGNQSMEQRGRYLLIWPEEARGTRIGYATDEKGGNDYIFAGPYRGYIRRAVALTKWRPERLEVPLLATYGVVRQGKHRYVCVTEANGQGTAAFVVAGYIGRMPPAKGKTMRLYYTVADIKTFKAFPPR</sequence>
<evidence type="ECO:0000256" key="1">
    <source>
        <dbReference type="SAM" id="SignalP"/>
    </source>
</evidence>